<evidence type="ECO:0000313" key="1">
    <source>
        <dbReference type="EMBL" id="KIR78728.1"/>
    </source>
</evidence>
<keyword evidence="2" id="KW-1185">Reference proteome</keyword>
<reference evidence="1 2" key="1">
    <citation type="submission" date="2015-01" db="EMBL/GenBank/DDBJ databases">
        <title>The Genome Sequence of Cryptococcus gattii EJB2.</title>
        <authorList>
            <consortium name="The Broad Institute Genomics Platform"/>
            <person name="Cuomo C."/>
            <person name="Litvintseva A."/>
            <person name="Chen Y."/>
            <person name="Heitman J."/>
            <person name="Sun S."/>
            <person name="Springer D."/>
            <person name="Dromer F."/>
            <person name="Young S."/>
            <person name="Zeng Q."/>
            <person name="Gargeya S."/>
            <person name="Abouelleil A."/>
            <person name="Alvarado L."/>
            <person name="Chapman S.B."/>
            <person name="Gainer-Dewar J."/>
            <person name="Goldberg J."/>
            <person name="Griggs A."/>
            <person name="Gujja S."/>
            <person name="Hansen M."/>
            <person name="Howarth C."/>
            <person name="Imamovic A."/>
            <person name="Larimer J."/>
            <person name="Murphy C."/>
            <person name="Naylor J."/>
            <person name="Pearson M."/>
            <person name="Priest M."/>
            <person name="Roberts A."/>
            <person name="Saif S."/>
            <person name="Shea T."/>
            <person name="Sykes S."/>
            <person name="Wortman J."/>
            <person name="Nusbaum C."/>
            <person name="Birren B."/>
        </authorList>
    </citation>
    <scope>NUCLEOTIDE SEQUENCE [LARGE SCALE GENOMIC DNA]</scope>
    <source>
        <strain evidence="1 2">EJB2</strain>
    </source>
</reference>
<proteinExistence type="predicted"/>
<name>A0ABR5BTA7_9TREE</name>
<gene>
    <name evidence="1" type="ORF">I306_04244</name>
</gene>
<accession>A0ABR5BTA7</accession>
<evidence type="ECO:0000313" key="2">
    <source>
        <dbReference type="Proteomes" id="UP000054272"/>
    </source>
</evidence>
<organism evidence="1 2">
    <name type="scientific">Cryptococcus gattii EJB2</name>
    <dbReference type="NCBI Taxonomy" id="1296103"/>
    <lineage>
        <taxon>Eukaryota</taxon>
        <taxon>Fungi</taxon>
        <taxon>Dikarya</taxon>
        <taxon>Basidiomycota</taxon>
        <taxon>Agaricomycotina</taxon>
        <taxon>Tremellomycetes</taxon>
        <taxon>Tremellales</taxon>
        <taxon>Cryptococcaceae</taxon>
        <taxon>Cryptococcus</taxon>
        <taxon>Cryptococcus gattii species complex</taxon>
    </lineage>
</organism>
<sequence length="180" mass="20017">MHDTLGGLTRWKCLLSLVNPVVLRHPQSEIWAREDIGINDVLDRVTGVALVDDEARAVGRGRGDFVECDWRHCHSDSGTLDLGVQPRPGRAKKACYFAMFPSRAPDGDERAWDVSLHFSDLRISRASRQWQLQAAVDCWFRFRLADTTSKEQSESPGAVGIWTIHAAMRDLDGAGDSGLS</sequence>
<dbReference type="EMBL" id="KN848708">
    <property type="protein sequence ID" value="KIR78728.1"/>
    <property type="molecule type" value="Genomic_DNA"/>
</dbReference>
<evidence type="ECO:0008006" key="3">
    <source>
        <dbReference type="Google" id="ProtNLM"/>
    </source>
</evidence>
<protein>
    <recommendedName>
        <fullName evidence="3">NADH:ubiquinone oxidoreductase intermediate-associated protein 30 domain-containing protein</fullName>
    </recommendedName>
</protein>
<dbReference type="Proteomes" id="UP000054272">
    <property type="component" value="Unassembled WGS sequence"/>
</dbReference>